<feature type="domain" description="Root UVB sensitive protein C-terminal" evidence="1">
    <location>
        <begin position="117"/>
        <end position="199"/>
    </location>
</feature>
<dbReference type="EMBL" id="CP031045">
    <property type="protein sequence ID" value="QDZ24067.1"/>
    <property type="molecule type" value="Genomic_DNA"/>
</dbReference>
<evidence type="ECO:0000313" key="3">
    <source>
        <dbReference type="Proteomes" id="UP000316726"/>
    </source>
</evidence>
<sequence>MMEETMESKRQRIEERDTLEVLPGVLWSVIGKHVADYDRVAFGLTCKTFLEAVTMATSPEWKKGAAKRWSWEEYSDHSYDSDLLHLAAFQGSKKVIKWLQEVKEVVRKGESGSNVAKIHVSLRGGLTEEDRLRAFVHAQAIKHTAFEYLKEKRRKLDKEGISDIVAEANKFYEEDGTHKTSAWSRFFRQIKKAGWDVSKVYNRDQGYRADICDQVDMDE</sequence>
<protein>
    <recommendedName>
        <fullName evidence="1">Root UVB sensitive protein C-terminal domain-containing protein</fullName>
    </recommendedName>
</protein>
<reference evidence="2 3" key="1">
    <citation type="submission" date="2018-07" db="EMBL/GenBank/DDBJ databases">
        <title>The complete nuclear genome of the prasinophyte Chloropicon primus (CCMP1205).</title>
        <authorList>
            <person name="Pombert J.-F."/>
            <person name="Otis C."/>
            <person name="Turmel M."/>
            <person name="Lemieux C."/>
        </authorList>
    </citation>
    <scope>NUCLEOTIDE SEQUENCE [LARGE SCALE GENOMIC DNA]</scope>
    <source>
        <strain evidence="2 3">CCMP1205</strain>
    </source>
</reference>
<dbReference type="Proteomes" id="UP000316726">
    <property type="component" value="Chromosome 12"/>
</dbReference>
<proteinExistence type="predicted"/>
<gene>
    <name evidence="2" type="ORF">A3770_12p65850</name>
</gene>
<dbReference type="InterPro" id="IPR055412">
    <property type="entry name" value="UVB_sens_C"/>
</dbReference>
<keyword evidence="3" id="KW-1185">Reference proteome</keyword>
<dbReference type="Pfam" id="PF24160">
    <property type="entry name" value="UVB_sens_C"/>
    <property type="match status" value="1"/>
</dbReference>
<evidence type="ECO:0000313" key="2">
    <source>
        <dbReference type="EMBL" id="QDZ24067.1"/>
    </source>
</evidence>
<name>A0A5B8MUN6_9CHLO</name>
<organism evidence="2 3">
    <name type="scientific">Chloropicon primus</name>
    <dbReference type="NCBI Taxonomy" id="1764295"/>
    <lineage>
        <taxon>Eukaryota</taxon>
        <taxon>Viridiplantae</taxon>
        <taxon>Chlorophyta</taxon>
        <taxon>Chloropicophyceae</taxon>
        <taxon>Chloropicales</taxon>
        <taxon>Chloropicaceae</taxon>
        <taxon>Chloropicon</taxon>
    </lineage>
</organism>
<dbReference type="AlphaFoldDB" id="A0A5B8MUN6"/>
<accession>A0A5B8MUN6</accession>
<evidence type="ECO:0000259" key="1">
    <source>
        <dbReference type="Pfam" id="PF24160"/>
    </source>
</evidence>